<protein>
    <submittedName>
        <fullName evidence="1">Uncharacterized protein</fullName>
    </submittedName>
</protein>
<organism evidence="1 2">
    <name type="scientific">Kribbella antiqua</name>
    <dbReference type="NCBI Taxonomy" id="2512217"/>
    <lineage>
        <taxon>Bacteria</taxon>
        <taxon>Bacillati</taxon>
        <taxon>Actinomycetota</taxon>
        <taxon>Actinomycetes</taxon>
        <taxon>Propionibacteriales</taxon>
        <taxon>Kribbellaceae</taxon>
        <taxon>Kribbella</taxon>
    </lineage>
</organism>
<dbReference type="OrthoDB" id="273342at2"/>
<dbReference type="RefSeq" id="WP_132152988.1">
    <property type="nucleotide sequence ID" value="NZ_SLWR01000009.1"/>
</dbReference>
<evidence type="ECO:0000313" key="1">
    <source>
        <dbReference type="EMBL" id="TCO45170.1"/>
    </source>
</evidence>
<name>A0A4V2S3N7_9ACTN</name>
<evidence type="ECO:0000313" key="2">
    <source>
        <dbReference type="Proteomes" id="UP000295573"/>
    </source>
</evidence>
<keyword evidence="2" id="KW-1185">Reference proteome</keyword>
<dbReference type="AlphaFoldDB" id="A0A4V2S3N7"/>
<gene>
    <name evidence="1" type="ORF">EV646_109345</name>
</gene>
<accession>A0A4V2S3N7</accession>
<dbReference type="Proteomes" id="UP000295573">
    <property type="component" value="Unassembled WGS sequence"/>
</dbReference>
<sequence>MPALGAGREPVLPASSVARSRLQSTRIFYASLYWRAKGSGYEVLMALLIRSTCCRGLSASPPWIVASMLQPGPELHQVYAGQTLYLAPTR</sequence>
<dbReference type="EMBL" id="SLWR01000009">
    <property type="protein sequence ID" value="TCO45170.1"/>
    <property type="molecule type" value="Genomic_DNA"/>
</dbReference>
<proteinExistence type="predicted"/>
<reference evidence="1 2" key="1">
    <citation type="journal article" date="2015" name="Stand. Genomic Sci.">
        <title>Genomic Encyclopedia of Bacterial and Archaeal Type Strains, Phase III: the genomes of soil and plant-associated and newly described type strains.</title>
        <authorList>
            <person name="Whitman W.B."/>
            <person name="Woyke T."/>
            <person name="Klenk H.P."/>
            <person name="Zhou Y."/>
            <person name="Lilburn T.G."/>
            <person name="Beck B.J."/>
            <person name="De Vos P."/>
            <person name="Vandamme P."/>
            <person name="Eisen J.A."/>
            <person name="Garrity G."/>
            <person name="Hugenholtz P."/>
            <person name="Kyrpides N.C."/>
        </authorList>
    </citation>
    <scope>NUCLEOTIDE SEQUENCE [LARGE SCALE GENOMIC DNA]</scope>
    <source>
        <strain evidence="1 2">VKM Ac-2541</strain>
    </source>
</reference>
<comment type="caution">
    <text evidence="1">The sequence shown here is derived from an EMBL/GenBank/DDBJ whole genome shotgun (WGS) entry which is preliminary data.</text>
</comment>